<reference evidence="1" key="1">
    <citation type="journal article" date="2014" name="Front. Microbiol.">
        <title>High frequency of phylogenetically diverse reductive dehalogenase-homologous genes in deep subseafloor sedimentary metagenomes.</title>
        <authorList>
            <person name="Kawai M."/>
            <person name="Futagami T."/>
            <person name="Toyoda A."/>
            <person name="Takaki Y."/>
            <person name="Nishi S."/>
            <person name="Hori S."/>
            <person name="Arai W."/>
            <person name="Tsubouchi T."/>
            <person name="Morono Y."/>
            <person name="Uchiyama I."/>
            <person name="Ito T."/>
            <person name="Fujiyama A."/>
            <person name="Inagaki F."/>
            <person name="Takami H."/>
        </authorList>
    </citation>
    <scope>NUCLEOTIDE SEQUENCE</scope>
    <source>
        <strain evidence="1">Expedition CK06-06</strain>
    </source>
</reference>
<proteinExistence type="predicted"/>
<feature type="non-terminal residue" evidence="1">
    <location>
        <position position="1"/>
    </location>
</feature>
<sequence>AYLLTLKYPGSEEERMGWVCYRGAGQLIIPMMPPGTTISYTAQPLHGSFAWLYYSTRMGTDVLPNVFTGTINQYGTTPYTGLVTQRMRDDPYEFLLLVTDQEPLYVSVTNRSPLAQRFESYGDYIVIPTPDDLRVILDALRRMHTSEELERLLRHGNDLLSKLAGVPPEPRPSIGGA</sequence>
<dbReference type="EMBL" id="BARW01025642">
    <property type="protein sequence ID" value="GAJ10819.1"/>
    <property type="molecule type" value="Genomic_DNA"/>
</dbReference>
<name>X1TZW8_9ZZZZ</name>
<protein>
    <submittedName>
        <fullName evidence="1">Uncharacterized protein</fullName>
    </submittedName>
</protein>
<organism evidence="1">
    <name type="scientific">marine sediment metagenome</name>
    <dbReference type="NCBI Taxonomy" id="412755"/>
    <lineage>
        <taxon>unclassified sequences</taxon>
        <taxon>metagenomes</taxon>
        <taxon>ecological metagenomes</taxon>
    </lineage>
</organism>
<dbReference type="AlphaFoldDB" id="X1TZW8"/>
<comment type="caution">
    <text evidence="1">The sequence shown here is derived from an EMBL/GenBank/DDBJ whole genome shotgun (WGS) entry which is preliminary data.</text>
</comment>
<accession>X1TZW8</accession>
<gene>
    <name evidence="1" type="ORF">S12H4_41982</name>
</gene>
<evidence type="ECO:0000313" key="1">
    <source>
        <dbReference type="EMBL" id="GAJ10819.1"/>
    </source>
</evidence>